<keyword evidence="6 10" id="KW-0560">Oxidoreductase</keyword>
<keyword evidence="3" id="KW-0285">Flavoprotein</keyword>
<feature type="region of interest" description="Disordered" evidence="8">
    <location>
        <begin position="1"/>
        <end position="47"/>
    </location>
</feature>
<proteinExistence type="inferred from homology"/>
<evidence type="ECO:0000256" key="1">
    <source>
        <dbReference type="ARBA" id="ARBA00001974"/>
    </source>
</evidence>
<dbReference type="SUPFAM" id="SSF55103">
    <property type="entry name" value="FAD-linked oxidases, C-terminal domain"/>
    <property type="match status" value="1"/>
</dbReference>
<feature type="compositionally biased region" description="Pro residues" evidence="8">
    <location>
        <begin position="36"/>
        <end position="47"/>
    </location>
</feature>
<dbReference type="InterPro" id="IPR006094">
    <property type="entry name" value="Oxid_FAD_bind_N"/>
</dbReference>
<evidence type="ECO:0000256" key="5">
    <source>
        <dbReference type="ARBA" id="ARBA00022946"/>
    </source>
</evidence>
<dbReference type="FunFam" id="1.10.45.10:FF:000001">
    <property type="entry name" value="D-lactate dehydrogenase mitochondrial"/>
    <property type="match status" value="1"/>
</dbReference>
<dbReference type="EMBL" id="FR854064">
    <property type="protein sequence ID" value="CCA79748.1"/>
    <property type="molecule type" value="Genomic_DNA"/>
</dbReference>
<keyword evidence="4" id="KW-0274">FAD</keyword>
<dbReference type="GO" id="GO:0008720">
    <property type="term" value="F:D-lactate dehydrogenase (NAD+) activity"/>
    <property type="evidence" value="ECO:0007669"/>
    <property type="project" value="TreeGrafter"/>
</dbReference>
<dbReference type="SUPFAM" id="SSF56176">
    <property type="entry name" value="FAD-binding/transporter-associated domain-like"/>
    <property type="match status" value="1"/>
</dbReference>
<dbReference type="FunFam" id="3.30.465.10:FF:000014">
    <property type="entry name" value="D-lactate dehydrogenase (Cytochrome), putative"/>
    <property type="match status" value="1"/>
</dbReference>
<dbReference type="FunFam" id="3.30.70.2740:FF:000001">
    <property type="entry name" value="D-lactate dehydrogenase mitochondrial"/>
    <property type="match status" value="1"/>
</dbReference>
<name>G2ZL35_9RALS</name>
<protein>
    <recommendedName>
        <fullName evidence="7">D-lactate dehydrogenase (cytochrome)</fullName>
        <ecNumber evidence="7">1.1.2.4</ecNumber>
    </recommendedName>
</protein>
<dbReference type="GO" id="GO:0071949">
    <property type="term" value="F:FAD binding"/>
    <property type="evidence" value="ECO:0007669"/>
    <property type="project" value="InterPro"/>
</dbReference>
<reference evidence="10" key="1">
    <citation type="journal article" date="2011" name="PLoS ONE">
        <title>Ralstonia syzygii, the Blood Disease Bacterium and some Asian R. solanacearum strains form a single genomic species despite divergent lifestyles.</title>
        <authorList>
            <person name="Remenant B."/>
            <person name="de Cambiaire J.C."/>
            <person name="Cellier G."/>
            <person name="Jacobs J.M."/>
            <person name="Mangenot S."/>
            <person name="Barbe V."/>
            <person name="Lajus A."/>
            <person name="Vallenet D."/>
            <person name="Medigue C."/>
            <person name="Fegan M."/>
            <person name="Allen C."/>
            <person name="Prior P."/>
        </authorList>
    </citation>
    <scope>NUCLEOTIDE SEQUENCE</scope>
    <source>
        <strain evidence="10">R229</strain>
    </source>
</reference>
<dbReference type="PANTHER" id="PTHR11748">
    <property type="entry name" value="D-LACTATE DEHYDROGENASE"/>
    <property type="match status" value="1"/>
</dbReference>
<dbReference type="GO" id="GO:1903457">
    <property type="term" value="P:lactate catabolic process"/>
    <property type="evidence" value="ECO:0007669"/>
    <property type="project" value="TreeGrafter"/>
</dbReference>
<dbReference type="PROSITE" id="PS51387">
    <property type="entry name" value="FAD_PCMH"/>
    <property type="match status" value="1"/>
</dbReference>
<dbReference type="AlphaFoldDB" id="G2ZL35"/>
<dbReference type="InterPro" id="IPR016169">
    <property type="entry name" value="FAD-bd_PCMH_sub2"/>
</dbReference>
<dbReference type="GO" id="GO:0004458">
    <property type="term" value="F:D-lactate dehydrogenase (cytochrome) activity"/>
    <property type="evidence" value="ECO:0007669"/>
    <property type="project" value="UniProtKB-EC"/>
</dbReference>
<evidence type="ECO:0000256" key="6">
    <source>
        <dbReference type="ARBA" id="ARBA00023002"/>
    </source>
</evidence>
<dbReference type="EC" id="1.1.2.4" evidence="7"/>
<evidence type="ECO:0000256" key="7">
    <source>
        <dbReference type="ARBA" id="ARBA00038897"/>
    </source>
</evidence>
<evidence type="ECO:0000256" key="3">
    <source>
        <dbReference type="ARBA" id="ARBA00022630"/>
    </source>
</evidence>
<reference evidence="10" key="2">
    <citation type="submission" date="2011-04" db="EMBL/GenBank/DDBJ databases">
        <authorList>
            <person name="Genoscope - CEA"/>
        </authorList>
    </citation>
    <scope>NUCLEOTIDE SEQUENCE</scope>
    <source>
        <strain evidence="10">R229</strain>
    </source>
</reference>
<dbReference type="Gene3D" id="3.30.70.2740">
    <property type="match status" value="1"/>
</dbReference>
<evidence type="ECO:0000256" key="8">
    <source>
        <dbReference type="SAM" id="MobiDB-lite"/>
    </source>
</evidence>
<keyword evidence="5" id="KW-0809">Transit peptide</keyword>
<dbReference type="Pfam" id="PF02913">
    <property type="entry name" value="FAD-oxidase_C"/>
    <property type="match status" value="1"/>
</dbReference>
<dbReference type="Gene3D" id="3.30.465.10">
    <property type="match status" value="1"/>
</dbReference>
<dbReference type="InterPro" id="IPR004113">
    <property type="entry name" value="FAD-bd_oxidored_4_C"/>
</dbReference>
<sequence length="504" mass="54448">MVWRSPLSQAARGPGVRMGPQAAQRRSTSRDAMNHPLPPPGLARKPIPPAMLDALRARFGDRVSTSDAVRAHHGRDESAYDPMLPDAVVFAQTTEDVVAVAKLCHEHEIPLIPFGAGSSLEGHLLAVAGGVTLDVSQMNRVLSVHPEDLTVTVEPGVTRKQLNADIRDTGLFFPIDPGADASIGGMCATRASGTNAVRYGTMRENVLNLTVVTADGRVIKTANRARKSSAGYDLTRLFIGSEGTLGIITEITLKLYPQPEAVSAAVCAFPSMGDAVSAVIDTIQMGVPVARVEFVDALAIRAINQYDKLSLPELPTLFFEFHGSEHGVKEQAETVQAIAAEHQGQGFEWATRPEDRSRLWNARHNAYFAFLQLKPGCRAVTTDVCVPISRLADCVVETEQDLLASPLKLPAPIVGHVGDGNFHVALLIDPDKPEELEEAERINRRIVARAIAMDGTCTGEHGVGLHKMDFLVAEHGNDAIDLMRSVKQALDPKHILNPGKIFRL</sequence>
<comment type="cofactor">
    <cofactor evidence="1">
        <name>FAD</name>
        <dbReference type="ChEBI" id="CHEBI:57692"/>
    </cofactor>
</comment>
<dbReference type="PANTHER" id="PTHR11748:SF111">
    <property type="entry name" value="D-LACTATE DEHYDROGENASE, MITOCHONDRIAL-RELATED"/>
    <property type="match status" value="1"/>
</dbReference>
<organism evidence="10">
    <name type="scientific">blood disease bacterium R229</name>
    <dbReference type="NCBI Taxonomy" id="741978"/>
    <lineage>
        <taxon>Bacteria</taxon>
        <taxon>Pseudomonadati</taxon>
        <taxon>Pseudomonadota</taxon>
        <taxon>Betaproteobacteria</taxon>
        <taxon>Burkholderiales</taxon>
        <taxon>Burkholderiaceae</taxon>
        <taxon>Ralstonia</taxon>
        <taxon>Ralstonia solanacearum species complex</taxon>
    </lineage>
</organism>
<evidence type="ECO:0000259" key="9">
    <source>
        <dbReference type="PROSITE" id="PS51387"/>
    </source>
</evidence>
<dbReference type="InterPro" id="IPR016164">
    <property type="entry name" value="FAD-linked_Oxase-like_C"/>
</dbReference>
<dbReference type="Pfam" id="PF01565">
    <property type="entry name" value="FAD_binding_4"/>
    <property type="match status" value="1"/>
</dbReference>
<evidence type="ECO:0000256" key="4">
    <source>
        <dbReference type="ARBA" id="ARBA00022827"/>
    </source>
</evidence>
<dbReference type="InterPro" id="IPR016166">
    <property type="entry name" value="FAD-bd_PCMH"/>
</dbReference>
<gene>
    <name evidence="10" type="ORF">BDB_80130</name>
</gene>
<dbReference type="Gene3D" id="1.10.45.10">
    <property type="entry name" value="Vanillyl-alcohol Oxidase, Chain A, domain 4"/>
    <property type="match status" value="1"/>
</dbReference>
<dbReference type="InterPro" id="IPR036318">
    <property type="entry name" value="FAD-bd_PCMH-like_sf"/>
</dbReference>
<evidence type="ECO:0000313" key="10">
    <source>
        <dbReference type="EMBL" id="CCA79748.1"/>
    </source>
</evidence>
<evidence type="ECO:0000256" key="2">
    <source>
        <dbReference type="ARBA" id="ARBA00008000"/>
    </source>
</evidence>
<feature type="domain" description="FAD-binding PCMH-type" evidence="9">
    <location>
        <begin position="81"/>
        <end position="258"/>
    </location>
</feature>
<accession>G2ZL35</accession>
<dbReference type="InterPro" id="IPR016171">
    <property type="entry name" value="Vanillyl_alc_oxidase_C-sub2"/>
</dbReference>
<comment type="similarity">
    <text evidence="2">Belongs to the FAD-binding oxidoreductase/transferase type 4 family.</text>
</comment>